<dbReference type="InterPro" id="IPR049874">
    <property type="entry name" value="ROK_cs"/>
</dbReference>
<proteinExistence type="inferred from homology"/>
<dbReference type="PROSITE" id="PS01125">
    <property type="entry name" value="ROK"/>
    <property type="match status" value="1"/>
</dbReference>
<name>A0A1H3NDZ0_9BACT</name>
<dbReference type="Pfam" id="PF00480">
    <property type="entry name" value="ROK"/>
    <property type="match status" value="1"/>
</dbReference>
<dbReference type="Gene3D" id="3.30.420.40">
    <property type="match status" value="2"/>
</dbReference>
<keyword evidence="3" id="KW-1185">Reference proteome</keyword>
<dbReference type="PANTHER" id="PTHR18964:SF149">
    <property type="entry name" value="BIFUNCTIONAL UDP-N-ACETYLGLUCOSAMINE 2-EPIMERASE_N-ACETYLMANNOSAMINE KINASE"/>
    <property type="match status" value="1"/>
</dbReference>
<dbReference type="EMBL" id="FNQC01000003">
    <property type="protein sequence ID" value="SDY87106.1"/>
    <property type="molecule type" value="Genomic_DNA"/>
</dbReference>
<dbReference type="RefSeq" id="WP_019597157.1">
    <property type="nucleotide sequence ID" value="NZ_FNQC01000003.1"/>
</dbReference>
<comment type="similarity">
    <text evidence="1">Belongs to the ROK (NagC/XylR) family.</text>
</comment>
<keyword evidence="2" id="KW-0418">Kinase</keyword>
<evidence type="ECO:0000313" key="3">
    <source>
        <dbReference type="Proteomes" id="UP000199663"/>
    </source>
</evidence>
<evidence type="ECO:0000313" key="2">
    <source>
        <dbReference type="EMBL" id="SDY87106.1"/>
    </source>
</evidence>
<accession>A0A1H3NDZ0</accession>
<comment type="caution">
    <text evidence="2">The sequence shown here is derived from an EMBL/GenBank/DDBJ whole genome shotgun (WGS) entry which is preliminary data.</text>
</comment>
<evidence type="ECO:0000256" key="1">
    <source>
        <dbReference type="ARBA" id="ARBA00006479"/>
    </source>
</evidence>
<keyword evidence="2" id="KW-0808">Transferase</keyword>
<dbReference type="InterPro" id="IPR000600">
    <property type="entry name" value="ROK"/>
</dbReference>
<sequence>MNDFDKYNLWGIDLGGTKIEGIVLKSFQEPKSLLRLRVPTEAHLGYEHILHQVKILVDQMEAKVGFRPEIIGVGTPGVYIPHQGQMKNCNATVVNGRDLKKDLEKILRMPLVLANDANCFALAETKLGVVADKYPDAEVVFGIILGTGVGGGLVVNGKVIQGKHGIGGEWGHNYLYPGEGKICYCGKQGCNEQILSGPALEAYYTQQSGNQISLQKIYENHLKGTDPIASQTIERLLTGFAKALSVVVNIVDPDVIVMGGGVSNIDSLYTETYGILKEMIFNHEFETPLVKAQLGDSAGVFGAALLANLPNSIKIMHPA</sequence>
<dbReference type="Proteomes" id="UP000199663">
    <property type="component" value="Unassembled WGS sequence"/>
</dbReference>
<dbReference type="GO" id="GO:0016301">
    <property type="term" value="F:kinase activity"/>
    <property type="evidence" value="ECO:0007669"/>
    <property type="project" value="UniProtKB-KW"/>
</dbReference>
<dbReference type="InterPro" id="IPR043129">
    <property type="entry name" value="ATPase_NBD"/>
</dbReference>
<protein>
    <submittedName>
        <fullName evidence="2">N-acetylglucosamine kinase</fullName>
    </submittedName>
</protein>
<gene>
    <name evidence="2" type="ORF">SAMN05444412_103214</name>
</gene>
<dbReference type="SUPFAM" id="SSF53067">
    <property type="entry name" value="Actin-like ATPase domain"/>
    <property type="match status" value="1"/>
</dbReference>
<reference evidence="2 3" key="1">
    <citation type="submission" date="2016-10" db="EMBL/GenBank/DDBJ databases">
        <authorList>
            <person name="Varghese N."/>
            <person name="Submissions S."/>
        </authorList>
    </citation>
    <scope>NUCLEOTIDE SEQUENCE [LARGE SCALE GENOMIC DNA]</scope>
    <source>
        <strain evidence="2 3">DSM 17997</strain>
    </source>
</reference>
<dbReference type="PANTHER" id="PTHR18964">
    <property type="entry name" value="ROK (REPRESSOR, ORF, KINASE) FAMILY"/>
    <property type="match status" value="1"/>
</dbReference>
<organism evidence="2 3">
    <name type="scientific">Rhodonellum ikkaensis</name>
    <dbReference type="NCBI Taxonomy" id="336829"/>
    <lineage>
        <taxon>Bacteria</taxon>
        <taxon>Pseudomonadati</taxon>
        <taxon>Bacteroidota</taxon>
        <taxon>Cytophagia</taxon>
        <taxon>Cytophagales</taxon>
        <taxon>Cytophagaceae</taxon>
        <taxon>Rhodonellum</taxon>
    </lineage>
</organism>